<dbReference type="SUPFAM" id="SSF50800">
    <property type="entry name" value="PK beta-barrel domain-like"/>
    <property type="match status" value="1"/>
</dbReference>
<dbReference type="PANTHER" id="PTHR14237:SF19">
    <property type="entry name" value="MITOCHONDRIAL AMIDOXIME REDUCING COMPONENT 1"/>
    <property type="match status" value="1"/>
</dbReference>
<organism evidence="2 3">
    <name type="scientific">Herpetosiphon gulosus</name>
    <dbReference type="NCBI Taxonomy" id="1973496"/>
    <lineage>
        <taxon>Bacteria</taxon>
        <taxon>Bacillati</taxon>
        <taxon>Chloroflexota</taxon>
        <taxon>Chloroflexia</taxon>
        <taxon>Herpetosiphonales</taxon>
        <taxon>Herpetosiphonaceae</taxon>
        <taxon>Herpetosiphon</taxon>
    </lineage>
</organism>
<name>A0ABP9WTC2_9CHLR</name>
<dbReference type="PANTHER" id="PTHR14237">
    <property type="entry name" value="MOLYBDOPTERIN COFACTOR SULFURASE MOSC"/>
    <property type="match status" value="1"/>
</dbReference>
<dbReference type="Proteomes" id="UP001428290">
    <property type="component" value="Unassembled WGS sequence"/>
</dbReference>
<dbReference type="RefSeq" id="WP_345719980.1">
    <property type="nucleotide sequence ID" value="NZ_BAABRU010000001.1"/>
</dbReference>
<dbReference type="InterPro" id="IPR005303">
    <property type="entry name" value="MOCOS_middle"/>
</dbReference>
<protein>
    <submittedName>
        <fullName evidence="2">Uncharacterized protein YcbX</fullName>
    </submittedName>
</protein>
<sequence>MAQVVDLTIYPIKSTAGITLDQARLELRGFANDRHWAIVASENRRILTAREHDKMLAIQSHVGSEGLLVYLPNHTEPIALPYLLQPIERVNLWAEEQHPAMVYNQGINQAFSEYLGIDCLVIYMGEGCERPLPTDMPSGYTGRTSDRVSYADDYPILLASQTSLADLNQRLEQPVAMAQFRPNIVIDGERAYQEDQWQWLQIGECLFEVAQACPRCVLITADPTTGQKHVQQEPLRTLARYRKTASGGVPFGIQLVPRKLGTIRLGDQVVILKQPV</sequence>
<evidence type="ECO:0000259" key="1">
    <source>
        <dbReference type="PROSITE" id="PS51340"/>
    </source>
</evidence>
<feature type="domain" description="MOSC" evidence="1">
    <location>
        <begin position="130"/>
        <end position="272"/>
    </location>
</feature>
<comment type="caution">
    <text evidence="2">The sequence shown here is derived from an EMBL/GenBank/DDBJ whole genome shotgun (WGS) entry which is preliminary data.</text>
</comment>
<dbReference type="InterPro" id="IPR011037">
    <property type="entry name" value="Pyrv_Knase-like_insert_dom_sf"/>
</dbReference>
<reference evidence="2 3" key="1">
    <citation type="submission" date="2024-02" db="EMBL/GenBank/DDBJ databases">
        <title>Herpetosiphon gulosus NBRC 112829.</title>
        <authorList>
            <person name="Ichikawa N."/>
            <person name="Katano-Makiyama Y."/>
            <person name="Hidaka K."/>
        </authorList>
    </citation>
    <scope>NUCLEOTIDE SEQUENCE [LARGE SCALE GENOMIC DNA]</scope>
    <source>
        <strain evidence="2 3">NBRC 112829</strain>
    </source>
</reference>
<dbReference type="PROSITE" id="PS51340">
    <property type="entry name" value="MOSC"/>
    <property type="match status" value="1"/>
</dbReference>
<evidence type="ECO:0000313" key="2">
    <source>
        <dbReference type="EMBL" id="GAA5526329.1"/>
    </source>
</evidence>
<gene>
    <name evidence="2" type="primary">ycbX</name>
    <name evidence="2" type="ORF">Hgul01_00101</name>
</gene>
<dbReference type="Pfam" id="PF03476">
    <property type="entry name" value="MOSC_N"/>
    <property type="match status" value="1"/>
</dbReference>
<keyword evidence="3" id="KW-1185">Reference proteome</keyword>
<dbReference type="Pfam" id="PF03473">
    <property type="entry name" value="MOSC"/>
    <property type="match status" value="1"/>
</dbReference>
<dbReference type="InterPro" id="IPR005302">
    <property type="entry name" value="MoCF_Sase_C"/>
</dbReference>
<evidence type="ECO:0000313" key="3">
    <source>
        <dbReference type="Proteomes" id="UP001428290"/>
    </source>
</evidence>
<accession>A0ABP9WTC2</accession>
<dbReference type="SUPFAM" id="SSF141673">
    <property type="entry name" value="MOSC N-terminal domain-like"/>
    <property type="match status" value="1"/>
</dbReference>
<proteinExistence type="predicted"/>
<dbReference type="EMBL" id="BAABRU010000001">
    <property type="protein sequence ID" value="GAA5526329.1"/>
    <property type="molecule type" value="Genomic_DNA"/>
</dbReference>